<accession>A0AAV8XE77</accession>
<feature type="region of interest" description="Disordered" evidence="4">
    <location>
        <begin position="659"/>
        <end position="714"/>
    </location>
</feature>
<sequence length="865" mass="98362">MFRPCGNYVGNEYLDFMGPCPTRLYDLASKSAPVSSRKKEEDVDTSPLLVVNNLKHQRTIDESKLKVLKWNFTQPREEFVDLLKDQMASRTSTRLSWPICSIQILGISLLNNNSIPLSKLQQEFDALISNLDLILKWLTLRFFDTNPSVLLKGLEYLHSVFNMLIDTQYHMLENEASSFIPYLVLKIGDPKDSVRNGVKALLNRISRVYPVSKLFTYVMEGIKSKNARQRAECLDVMGSIIEDFGITVCMPSPAACLKEVAKQISDRDNSVRNAALNCVVQAYNIVGEKVYKMVGNISDKDMSLLEERIKRSSRKTISKPKAEFANATITMTTAIPPQNGSPNRSTHSNQSSNSYVESNDQSNEEEMEEEDHLPAIPVPLPPQIVQEPPKEVEGPFRFDPEFMRELDNMHLQYNKPKLHEFNLDFLKEDVKIPSINDAKAKAITPPKPMVHSETMSRLSVNLARKSLAPKTQDLTLERVIKQISSQNSNTTLVAIAQLHDIMPTPRGNLLSSYEDDFMNAIISQLRFLQSQDPIADTVISKVYRNLLTVMDSFYHNKMLGGQVSVGVIKELLKRDDYFAGRREVIERSDHTNTICGLVKLINECISNDSSPRQVDLVMKCLWRVIKLMPSWGDEIDYDSVLLEVHDFLKKFPSSWWKTKEVDTPPADRQDDTALERQDQGGHHHAAPGQDPEYQRVRGRGVHSEDSQGKTGDFHDSLKITDIHTYTKPAETQRRSLSRANHNMLTDIFQKIGSKDDTKEGLNLLYDFMQDHAEADIEPFLKKSSKFFQDYIRNGLKEIEESRKTAKSTIVEKVGNRVVLQENIDFASLSAEQNEGKGPDCWKEKLYMWNDKFEGSKVGKRAAATE</sequence>
<evidence type="ECO:0000256" key="1">
    <source>
        <dbReference type="ARBA" id="ARBA00004245"/>
    </source>
</evidence>
<dbReference type="EMBL" id="JAPWTK010000664">
    <property type="protein sequence ID" value="KAJ8937291.1"/>
    <property type="molecule type" value="Genomic_DNA"/>
</dbReference>
<dbReference type="SMART" id="SM01349">
    <property type="entry name" value="TOG"/>
    <property type="match status" value="1"/>
</dbReference>
<dbReference type="InterPro" id="IPR034085">
    <property type="entry name" value="TOG"/>
</dbReference>
<dbReference type="InterPro" id="IPR011989">
    <property type="entry name" value="ARM-like"/>
</dbReference>
<evidence type="ECO:0000256" key="3">
    <source>
        <dbReference type="ARBA" id="ARBA00023212"/>
    </source>
</evidence>
<feature type="domain" description="TOG" evidence="5">
    <location>
        <begin position="81"/>
        <end position="318"/>
    </location>
</feature>
<dbReference type="Proteomes" id="UP001162162">
    <property type="component" value="Unassembled WGS sequence"/>
</dbReference>
<protein>
    <recommendedName>
        <fullName evidence="5">TOG domain-containing protein</fullName>
    </recommendedName>
</protein>
<evidence type="ECO:0000256" key="2">
    <source>
        <dbReference type="ARBA" id="ARBA00022490"/>
    </source>
</evidence>
<evidence type="ECO:0000256" key="4">
    <source>
        <dbReference type="SAM" id="MobiDB-lite"/>
    </source>
</evidence>
<dbReference type="GO" id="GO:0007051">
    <property type="term" value="P:spindle organization"/>
    <property type="evidence" value="ECO:0007669"/>
    <property type="project" value="InterPro"/>
</dbReference>
<comment type="caution">
    <text evidence="6">The sequence shown here is derived from an EMBL/GenBank/DDBJ whole genome shotgun (WGS) entry which is preliminary data.</text>
</comment>
<dbReference type="InterPro" id="IPR045110">
    <property type="entry name" value="XMAP215"/>
</dbReference>
<dbReference type="InterPro" id="IPR016024">
    <property type="entry name" value="ARM-type_fold"/>
</dbReference>
<dbReference type="GO" id="GO:0061863">
    <property type="term" value="F:microtubule plus end polymerase"/>
    <property type="evidence" value="ECO:0007669"/>
    <property type="project" value="InterPro"/>
</dbReference>
<reference evidence="6" key="1">
    <citation type="journal article" date="2023" name="Insect Mol. Biol.">
        <title>Genome sequencing provides insights into the evolution of gene families encoding plant cell wall-degrading enzymes in longhorned beetles.</title>
        <authorList>
            <person name="Shin N.R."/>
            <person name="Okamura Y."/>
            <person name="Kirsch R."/>
            <person name="Pauchet Y."/>
        </authorList>
    </citation>
    <scope>NUCLEOTIDE SEQUENCE</scope>
    <source>
        <strain evidence="6">AMC_N1</strain>
    </source>
</reference>
<keyword evidence="7" id="KW-1185">Reference proteome</keyword>
<name>A0AAV8XE77_9CUCU</name>
<feature type="compositionally biased region" description="Acidic residues" evidence="4">
    <location>
        <begin position="362"/>
        <end position="371"/>
    </location>
</feature>
<dbReference type="Gene3D" id="1.25.10.10">
    <property type="entry name" value="Leucine-rich Repeat Variant"/>
    <property type="match status" value="1"/>
</dbReference>
<evidence type="ECO:0000259" key="5">
    <source>
        <dbReference type="SMART" id="SM01349"/>
    </source>
</evidence>
<feature type="compositionally biased region" description="Polar residues" evidence="4">
    <location>
        <begin position="332"/>
        <end position="361"/>
    </location>
</feature>
<dbReference type="AlphaFoldDB" id="A0AAV8XE77"/>
<dbReference type="GO" id="GO:0005856">
    <property type="term" value="C:cytoskeleton"/>
    <property type="evidence" value="ECO:0007669"/>
    <property type="project" value="UniProtKB-SubCell"/>
</dbReference>
<keyword evidence="2" id="KW-0963">Cytoplasm</keyword>
<dbReference type="FunFam" id="1.25.10.10:FF:000050">
    <property type="entry name" value="Cytoskeleton-associated protein 5 isoform X1"/>
    <property type="match status" value="1"/>
</dbReference>
<organism evidence="6 7">
    <name type="scientific">Aromia moschata</name>
    <dbReference type="NCBI Taxonomy" id="1265417"/>
    <lineage>
        <taxon>Eukaryota</taxon>
        <taxon>Metazoa</taxon>
        <taxon>Ecdysozoa</taxon>
        <taxon>Arthropoda</taxon>
        <taxon>Hexapoda</taxon>
        <taxon>Insecta</taxon>
        <taxon>Pterygota</taxon>
        <taxon>Neoptera</taxon>
        <taxon>Endopterygota</taxon>
        <taxon>Coleoptera</taxon>
        <taxon>Polyphaga</taxon>
        <taxon>Cucujiformia</taxon>
        <taxon>Chrysomeloidea</taxon>
        <taxon>Cerambycidae</taxon>
        <taxon>Cerambycinae</taxon>
        <taxon>Callichromatini</taxon>
        <taxon>Aromia</taxon>
    </lineage>
</organism>
<feature type="region of interest" description="Disordered" evidence="4">
    <location>
        <begin position="332"/>
        <end position="382"/>
    </location>
</feature>
<dbReference type="GO" id="GO:0046785">
    <property type="term" value="P:microtubule polymerization"/>
    <property type="evidence" value="ECO:0007669"/>
    <property type="project" value="InterPro"/>
</dbReference>
<keyword evidence="3" id="KW-0206">Cytoskeleton</keyword>
<feature type="compositionally biased region" description="Basic and acidic residues" evidence="4">
    <location>
        <begin position="659"/>
        <end position="681"/>
    </location>
</feature>
<evidence type="ECO:0000313" key="6">
    <source>
        <dbReference type="EMBL" id="KAJ8937291.1"/>
    </source>
</evidence>
<evidence type="ECO:0000313" key="7">
    <source>
        <dbReference type="Proteomes" id="UP001162162"/>
    </source>
</evidence>
<dbReference type="GO" id="GO:0030951">
    <property type="term" value="P:establishment or maintenance of microtubule cytoskeleton polarity"/>
    <property type="evidence" value="ECO:0007669"/>
    <property type="project" value="InterPro"/>
</dbReference>
<dbReference type="GO" id="GO:0051010">
    <property type="term" value="F:microtubule plus-end binding"/>
    <property type="evidence" value="ECO:0007669"/>
    <property type="project" value="InterPro"/>
</dbReference>
<dbReference type="Pfam" id="PF21041">
    <property type="entry name" value="XMAP215_CLASP_TOG"/>
    <property type="match status" value="1"/>
</dbReference>
<comment type="subcellular location">
    <subcellularLocation>
        <location evidence="1">Cytoplasm</location>
        <location evidence="1">Cytoskeleton</location>
    </subcellularLocation>
</comment>
<dbReference type="SUPFAM" id="SSF48371">
    <property type="entry name" value="ARM repeat"/>
    <property type="match status" value="1"/>
</dbReference>
<gene>
    <name evidence="6" type="ORF">NQ318_020341</name>
</gene>
<proteinExistence type="predicted"/>
<feature type="compositionally biased region" description="Basic and acidic residues" evidence="4">
    <location>
        <begin position="701"/>
        <end position="714"/>
    </location>
</feature>
<dbReference type="PANTHER" id="PTHR12609">
    <property type="entry name" value="MICROTUBULE ASSOCIATED PROTEIN XMAP215"/>
    <property type="match status" value="1"/>
</dbReference>
<dbReference type="InterPro" id="IPR048491">
    <property type="entry name" value="XMAP215_CLASP_TOG"/>
</dbReference>